<protein>
    <submittedName>
        <fullName evidence="8">Cation efflux family protein</fullName>
    </submittedName>
</protein>
<feature type="transmembrane region" description="Helical" evidence="6">
    <location>
        <begin position="59"/>
        <end position="81"/>
    </location>
</feature>
<dbReference type="GO" id="GO:0008324">
    <property type="term" value="F:monoatomic cation transmembrane transporter activity"/>
    <property type="evidence" value="ECO:0007669"/>
    <property type="project" value="InterPro"/>
</dbReference>
<evidence type="ECO:0000256" key="1">
    <source>
        <dbReference type="ARBA" id="ARBA00004141"/>
    </source>
</evidence>
<dbReference type="InterPro" id="IPR027469">
    <property type="entry name" value="Cation_efflux_TMD_sf"/>
</dbReference>
<comment type="caution">
    <text evidence="8">The sequence shown here is derived from an EMBL/GenBank/DDBJ whole genome shotgun (WGS) entry which is preliminary data.</text>
</comment>
<keyword evidence="4 6" id="KW-0472">Membrane</keyword>
<evidence type="ECO:0000256" key="5">
    <source>
        <dbReference type="SAM" id="MobiDB-lite"/>
    </source>
</evidence>
<accession>A0AAV3WJX6</accession>
<organism evidence="8 9">
    <name type="scientific">Microseira wollei NIES-4236</name>
    <dbReference type="NCBI Taxonomy" id="2530354"/>
    <lineage>
        <taxon>Bacteria</taxon>
        <taxon>Bacillati</taxon>
        <taxon>Cyanobacteriota</taxon>
        <taxon>Cyanophyceae</taxon>
        <taxon>Oscillatoriophycideae</taxon>
        <taxon>Aerosakkonematales</taxon>
        <taxon>Aerosakkonemataceae</taxon>
        <taxon>Microseira</taxon>
    </lineage>
</organism>
<keyword evidence="9" id="KW-1185">Reference proteome</keyword>
<evidence type="ECO:0000313" key="8">
    <source>
        <dbReference type="EMBL" id="GET40644.1"/>
    </source>
</evidence>
<feature type="transmembrane region" description="Helical" evidence="6">
    <location>
        <begin position="87"/>
        <end position="106"/>
    </location>
</feature>
<dbReference type="EMBL" id="BLAY01000095">
    <property type="protein sequence ID" value="GET40644.1"/>
    <property type="molecule type" value="Genomic_DNA"/>
</dbReference>
<evidence type="ECO:0000256" key="2">
    <source>
        <dbReference type="ARBA" id="ARBA00022692"/>
    </source>
</evidence>
<sequence>MTQLPTFIPTNDVAQLTTPEVKQHHHHHHHHHHDGHTHTHGAIDPEIASSARGIWAVKWSLVGLLITAVLQAVVFWLSGSVALLADLIHNLGDAMTAVPLGVAFLVSRRKPTPKNNGRLVAPSIYCGAENRHERF</sequence>
<dbReference type="SUPFAM" id="SSF161111">
    <property type="entry name" value="Cation efflux protein transmembrane domain-like"/>
    <property type="match status" value="1"/>
</dbReference>
<evidence type="ECO:0000256" key="4">
    <source>
        <dbReference type="ARBA" id="ARBA00023136"/>
    </source>
</evidence>
<evidence type="ECO:0000256" key="3">
    <source>
        <dbReference type="ARBA" id="ARBA00022989"/>
    </source>
</evidence>
<dbReference type="InterPro" id="IPR058533">
    <property type="entry name" value="Cation_efflux_TM"/>
</dbReference>
<reference evidence="8" key="1">
    <citation type="submission" date="2019-10" db="EMBL/GenBank/DDBJ databases">
        <title>Draft genome sequece of Microseira wollei NIES-4236.</title>
        <authorList>
            <person name="Yamaguchi H."/>
            <person name="Suzuki S."/>
            <person name="Kawachi M."/>
        </authorList>
    </citation>
    <scope>NUCLEOTIDE SEQUENCE</scope>
    <source>
        <strain evidence="8">NIES-4236</strain>
    </source>
</reference>
<evidence type="ECO:0000259" key="7">
    <source>
        <dbReference type="Pfam" id="PF01545"/>
    </source>
</evidence>
<dbReference type="AlphaFoldDB" id="A0AAV3WJX6"/>
<comment type="subcellular location">
    <subcellularLocation>
        <location evidence="1">Membrane</location>
        <topology evidence="1">Multi-pass membrane protein</topology>
    </subcellularLocation>
</comment>
<dbReference type="Pfam" id="PF01545">
    <property type="entry name" value="Cation_efflux"/>
    <property type="match status" value="1"/>
</dbReference>
<evidence type="ECO:0000256" key="6">
    <source>
        <dbReference type="SAM" id="Phobius"/>
    </source>
</evidence>
<dbReference type="Proteomes" id="UP001050975">
    <property type="component" value="Unassembled WGS sequence"/>
</dbReference>
<feature type="domain" description="Cation efflux protein transmembrane" evidence="7">
    <location>
        <begin position="60"/>
        <end position="113"/>
    </location>
</feature>
<keyword evidence="2 6" id="KW-0812">Transmembrane</keyword>
<feature type="region of interest" description="Disordered" evidence="5">
    <location>
        <begin position="19"/>
        <end position="42"/>
    </location>
</feature>
<feature type="compositionally biased region" description="Basic residues" evidence="5">
    <location>
        <begin position="23"/>
        <end position="39"/>
    </location>
</feature>
<dbReference type="GO" id="GO:0016020">
    <property type="term" value="C:membrane"/>
    <property type="evidence" value="ECO:0007669"/>
    <property type="project" value="UniProtKB-SubCell"/>
</dbReference>
<dbReference type="RefSeq" id="WP_226586666.1">
    <property type="nucleotide sequence ID" value="NZ_BLAY01000095.1"/>
</dbReference>
<evidence type="ECO:0000313" key="9">
    <source>
        <dbReference type="Proteomes" id="UP001050975"/>
    </source>
</evidence>
<gene>
    <name evidence="8" type="ORF">MiSe_54550</name>
</gene>
<keyword evidence="3 6" id="KW-1133">Transmembrane helix</keyword>
<name>A0AAV3WJX6_9CYAN</name>
<dbReference type="Gene3D" id="1.20.1510.10">
    <property type="entry name" value="Cation efflux protein transmembrane domain"/>
    <property type="match status" value="1"/>
</dbReference>
<proteinExistence type="predicted"/>